<keyword evidence="1" id="KW-0472">Membrane</keyword>
<comment type="caution">
    <text evidence="2">The sequence shown here is derived from an EMBL/GenBank/DDBJ whole genome shotgun (WGS) entry which is preliminary data.</text>
</comment>
<proteinExistence type="predicted"/>
<protein>
    <recommendedName>
        <fullName evidence="4">Staphylococcal protein</fullName>
    </recommendedName>
</protein>
<dbReference type="OrthoDB" id="2414574at2"/>
<keyword evidence="3" id="KW-1185">Reference proteome</keyword>
<name>A0A2K4FFZ6_9STAP</name>
<sequence>MNKDLFQQKVTKHLWFLNKKEKKQLQQTIQQMDPEQEQDAQLLQRPIFFANQFLKAHIFRQKVVSTTTFMLLLLGLLVSYVITVGLFLFDFITSLSAVNYFIHPQGNLTLLSAILILIGAVGLVIIALWLIKQTTAFFTKKLLEYKYNRSR</sequence>
<evidence type="ECO:0008006" key="4">
    <source>
        <dbReference type="Google" id="ProtNLM"/>
    </source>
</evidence>
<reference evidence="2 3" key="1">
    <citation type="submission" date="2017-08" db="EMBL/GenBank/DDBJ databases">
        <title>Draft genome sequences of 64 type strains of genus Staph aureus.</title>
        <authorList>
            <person name="Cole K."/>
            <person name="Golubchik T."/>
            <person name="Russell J."/>
            <person name="Foster D."/>
            <person name="Llewelyn M."/>
            <person name="Wilson D."/>
            <person name="Crook D."/>
            <person name="Paul J."/>
        </authorList>
    </citation>
    <scope>NUCLEOTIDE SEQUENCE [LARGE SCALE GENOMIC DNA]</scope>
    <source>
        <strain evidence="2 3">DSM 29875</strain>
    </source>
</reference>
<evidence type="ECO:0000256" key="1">
    <source>
        <dbReference type="SAM" id="Phobius"/>
    </source>
</evidence>
<evidence type="ECO:0000313" key="2">
    <source>
        <dbReference type="EMBL" id="POA10272.1"/>
    </source>
</evidence>
<dbReference type="RefSeq" id="WP_103371517.1">
    <property type="nucleotide sequence ID" value="NZ_CBCRVO010000001.1"/>
</dbReference>
<keyword evidence="1" id="KW-1133">Transmembrane helix</keyword>
<accession>A0A2K4FFZ6</accession>
<dbReference type="EMBL" id="PPPX01000001">
    <property type="protein sequence ID" value="POA10272.1"/>
    <property type="molecule type" value="Genomic_DNA"/>
</dbReference>
<keyword evidence="1" id="KW-0812">Transmembrane</keyword>
<gene>
    <name evidence="2" type="ORF">CD039_05835</name>
</gene>
<organism evidence="2 3">
    <name type="scientific">Staphylococcus argensis</name>
    <dbReference type="NCBI Taxonomy" id="1607738"/>
    <lineage>
        <taxon>Bacteria</taxon>
        <taxon>Bacillati</taxon>
        <taxon>Bacillota</taxon>
        <taxon>Bacilli</taxon>
        <taxon>Bacillales</taxon>
        <taxon>Staphylococcaceae</taxon>
        <taxon>Staphylococcus</taxon>
    </lineage>
</organism>
<feature type="transmembrane region" description="Helical" evidence="1">
    <location>
        <begin position="69"/>
        <end position="89"/>
    </location>
</feature>
<evidence type="ECO:0000313" key="3">
    <source>
        <dbReference type="Proteomes" id="UP000242712"/>
    </source>
</evidence>
<dbReference type="AlphaFoldDB" id="A0A2K4FFZ6"/>
<feature type="transmembrane region" description="Helical" evidence="1">
    <location>
        <begin position="109"/>
        <end position="131"/>
    </location>
</feature>
<dbReference type="Proteomes" id="UP000242712">
    <property type="component" value="Unassembled WGS sequence"/>
</dbReference>
<dbReference type="GeneID" id="98297867"/>